<name>A0A1X9PV48_9RHOD</name>
<geneLocation type="chloroplast" evidence="1"/>
<reference evidence="1" key="1">
    <citation type="submission" date="2017-03" db="EMBL/GenBank/DDBJ databases">
        <title>The new red algal subphylum Proteorhodophytina comprises the largest and most divergent plastid genomes known.</title>
        <authorList>
            <person name="Munoz-Gomez S.A."/>
            <person name="Mejia-Franco F.G."/>
            <person name="Durnin K."/>
            <person name="Morgan C."/>
            <person name="Grisdale C.J."/>
            <person name="Archibald J.M."/>
            <person name="Slamovits C.H."/>
        </authorList>
    </citation>
    <scope>NUCLEOTIDE SEQUENCE</scope>
    <source>
        <strain evidence="1">UTEX LB2715</strain>
    </source>
</reference>
<keyword evidence="1" id="KW-0934">Plastid</keyword>
<sequence>MTYNYDKQDTSSLESNEIELYHLNETRPIGWSVTCLDETFFYYLDCNYVNMCNLDNNRLEKEC</sequence>
<accession>A0A1X9PV48</accession>
<evidence type="ECO:0000313" key="1">
    <source>
        <dbReference type="EMBL" id="ARO91364.1"/>
    </source>
</evidence>
<proteinExistence type="predicted"/>
<dbReference type="AlphaFoldDB" id="A0A1X9PV48"/>
<organism evidence="1">
    <name type="scientific">Rhodochaete parvula</name>
    <dbReference type="NCBI Taxonomy" id="110510"/>
    <lineage>
        <taxon>Eukaryota</taxon>
        <taxon>Rhodophyta</taxon>
        <taxon>Compsopogonophyceae</taxon>
        <taxon>Rhodochaetales</taxon>
        <taxon>Rhodochaetaceae</taxon>
        <taxon>Rhodochaete</taxon>
    </lineage>
</organism>
<dbReference type="EMBL" id="KY709212">
    <property type="protein sequence ID" value="ARO91364.1"/>
    <property type="molecule type" value="Genomic_DNA"/>
</dbReference>
<keyword evidence="1" id="KW-0150">Chloroplast</keyword>
<gene>
    <name evidence="1" type="primary">Ccr_orf64-like</name>
</gene>
<protein>
    <submittedName>
        <fullName evidence="1">Hypothetical Ccr_orf64-like protein</fullName>
    </submittedName>
</protein>